<feature type="transmembrane region" description="Helical" evidence="1">
    <location>
        <begin position="148"/>
        <end position="172"/>
    </location>
</feature>
<dbReference type="AlphaFoldDB" id="A0A1G4B552"/>
<feature type="transmembrane region" description="Helical" evidence="1">
    <location>
        <begin position="242"/>
        <end position="261"/>
    </location>
</feature>
<feature type="transmembrane region" description="Helical" evidence="1">
    <location>
        <begin position="201"/>
        <end position="222"/>
    </location>
</feature>
<keyword evidence="1" id="KW-0472">Membrane</keyword>
<organism evidence="3 4">
    <name type="scientific">Colletotrichum orchidophilum</name>
    <dbReference type="NCBI Taxonomy" id="1209926"/>
    <lineage>
        <taxon>Eukaryota</taxon>
        <taxon>Fungi</taxon>
        <taxon>Dikarya</taxon>
        <taxon>Ascomycota</taxon>
        <taxon>Pezizomycotina</taxon>
        <taxon>Sordariomycetes</taxon>
        <taxon>Hypocreomycetidae</taxon>
        <taxon>Glomerellales</taxon>
        <taxon>Glomerellaceae</taxon>
        <taxon>Colletotrichum</taxon>
    </lineage>
</organism>
<keyword evidence="1" id="KW-1133">Transmembrane helix</keyword>
<dbReference type="STRING" id="1209926.A0A1G4B552"/>
<accession>A0A1G4B552</accession>
<comment type="caution">
    <text evidence="3">The sequence shown here is derived from an EMBL/GenBank/DDBJ whole genome shotgun (WGS) entry which is preliminary data.</text>
</comment>
<dbReference type="RefSeq" id="XP_022473724.1">
    <property type="nucleotide sequence ID" value="XM_022619800.1"/>
</dbReference>
<dbReference type="OrthoDB" id="5819582at2759"/>
<gene>
    <name evidence="3" type="ORF">CORC01_08166</name>
</gene>
<dbReference type="Pfam" id="PF01757">
    <property type="entry name" value="Acyl_transf_3"/>
    <property type="match status" value="1"/>
</dbReference>
<proteinExistence type="predicted"/>
<keyword evidence="4" id="KW-1185">Reference proteome</keyword>
<feature type="transmembrane region" description="Helical" evidence="1">
    <location>
        <begin position="273"/>
        <end position="306"/>
    </location>
</feature>
<dbReference type="InterPro" id="IPR050879">
    <property type="entry name" value="Acyltransferase_3"/>
</dbReference>
<evidence type="ECO:0000313" key="3">
    <source>
        <dbReference type="EMBL" id="OHE96568.1"/>
    </source>
</evidence>
<dbReference type="GeneID" id="34561310"/>
<feature type="transmembrane region" description="Helical" evidence="1">
    <location>
        <begin position="312"/>
        <end position="330"/>
    </location>
</feature>
<feature type="transmembrane region" description="Helical" evidence="1">
    <location>
        <begin position="418"/>
        <end position="435"/>
    </location>
</feature>
<sequence>MLEQGELETAHSKESAHTVHGWFPGEQSIEAYDALLEDEEADVSADYSDLSYEEEKPIEYTRRSYFRWPHVDVRRIFWASVPSFLAHAFGHGDEDSIVPDSTATSYLNGLRGIAAIIVVIMHNTDDFPFIHRGWGETEVDHYIIQLPFFRLIHCGIFSVCIFFVISGFALTYGPLKKAHSGQVETSVGTLPSSVFRRPIRLFLPVVPVIFVTLALKTFGLYYNVYSRGVEGPPATGIWGHLAMAWKTLMIIVTQSTTGSILPQAWTLSVEYKGSLLVFLCCLALGRVSPLVRLSVVMTLFVWFWTLGADGNMWQPCLFLWGMILADVRHVRDKLPNLTGSLDRAAAASWWPVFVFAIFLGGYPINGNTFAATGYWWLAYIPVFGQDPARSFPSVAAMILVTALENLPLLQRGLNARWVLYLGEISYGVYLVHWAAERCFLTMGLKYKMLNAGYSIGVAWTLTFVLGLVLSVWFGDVHWRMVDQKSVRFARWLTKTLGV</sequence>
<feature type="transmembrane region" description="Helical" evidence="1">
    <location>
        <begin position="350"/>
        <end position="377"/>
    </location>
</feature>
<protein>
    <submittedName>
        <fullName evidence="3">Acyltransferase</fullName>
    </submittedName>
</protein>
<dbReference type="EMBL" id="MJBS01000068">
    <property type="protein sequence ID" value="OHE96568.1"/>
    <property type="molecule type" value="Genomic_DNA"/>
</dbReference>
<keyword evidence="3" id="KW-0012">Acyltransferase</keyword>
<keyword evidence="1" id="KW-0812">Transmembrane</keyword>
<dbReference type="Proteomes" id="UP000176998">
    <property type="component" value="Unassembled WGS sequence"/>
</dbReference>
<name>A0A1G4B552_9PEZI</name>
<dbReference type="PANTHER" id="PTHR23028:SF134">
    <property type="entry name" value="PUTATIVE (AFU_ORTHOLOGUE AFUA_4G08520)-RELATED"/>
    <property type="match status" value="1"/>
</dbReference>
<evidence type="ECO:0000313" key="4">
    <source>
        <dbReference type="Proteomes" id="UP000176998"/>
    </source>
</evidence>
<evidence type="ECO:0000259" key="2">
    <source>
        <dbReference type="Pfam" id="PF01757"/>
    </source>
</evidence>
<dbReference type="InterPro" id="IPR002656">
    <property type="entry name" value="Acyl_transf_3_dom"/>
</dbReference>
<feature type="transmembrane region" description="Helical" evidence="1">
    <location>
        <begin position="455"/>
        <end position="474"/>
    </location>
</feature>
<dbReference type="PANTHER" id="PTHR23028">
    <property type="entry name" value="ACETYLTRANSFERASE"/>
    <property type="match status" value="1"/>
</dbReference>
<reference evidence="3 4" key="1">
    <citation type="submission" date="2016-09" db="EMBL/GenBank/DDBJ databases">
        <authorList>
            <person name="Capua I."/>
            <person name="De Benedictis P."/>
            <person name="Joannis T."/>
            <person name="Lombin L.H."/>
            <person name="Cattoli G."/>
        </authorList>
    </citation>
    <scope>NUCLEOTIDE SEQUENCE [LARGE SCALE GENOMIC DNA]</scope>
    <source>
        <strain evidence="3 4">IMI 309357</strain>
    </source>
</reference>
<dbReference type="GO" id="GO:0016747">
    <property type="term" value="F:acyltransferase activity, transferring groups other than amino-acyl groups"/>
    <property type="evidence" value="ECO:0007669"/>
    <property type="project" value="InterPro"/>
</dbReference>
<keyword evidence="3" id="KW-0808">Transferase</keyword>
<evidence type="ECO:0000256" key="1">
    <source>
        <dbReference type="SAM" id="Phobius"/>
    </source>
</evidence>
<feature type="domain" description="Acyltransferase 3" evidence="2">
    <location>
        <begin position="106"/>
        <end position="474"/>
    </location>
</feature>